<evidence type="ECO:0000256" key="6">
    <source>
        <dbReference type="ARBA" id="ARBA00023027"/>
    </source>
</evidence>
<keyword evidence="6" id="KW-0520">NAD</keyword>
<feature type="domain" description="Nudix hydrolase" evidence="7">
    <location>
        <begin position="159"/>
        <end position="287"/>
    </location>
</feature>
<dbReference type="PANTHER" id="PTHR42904">
    <property type="entry name" value="NUDIX HYDROLASE, NUDC SUBFAMILY"/>
    <property type="match status" value="1"/>
</dbReference>
<dbReference type="PANTHER" id="PTHR42904:SF8">
    <property type="entry name" value="NAD(+) DIPHOSPHATASE"/>
    <property type="match status" value="1"/>
</dbReference>
<dbReference type="InterPro" id="IPR049734">
    <property type="entry name" value="NudC-like_C"/>
</dbReference>
<reference evidence="8" key="1">
    <citation type="submission" date="2022-04" db="EMBL/GenBank/DDBJ databases">
        <title>Systematic whole-genome sequencing reveals an unexpected diversity among actinomycetoma pathogens and provides insights into their antibacterial susceptibilities.</title>
        <authorList>
            <person name="Watson A.K."/>
            <person name="Kepplinger B."/>
            <person name="Bakhiet S.M."/>
            <person name="Mhmoud N.A."/>
            <person name="Chapman J."/>
            <person name="Allenby N."/>
            <person name="Mickiewicz K."/>
            <person name="Goodfellow M."/>
            <person name="Fahal A.H."/>
            <person name="Errington J."/>
        </authorList>
    </citation>
    <scope>NUCLEOTIDE SEQUENCE</scope>
    <source>
        <strain evidence="8">SD 504</strain>
    </source>
</reference>
<protein>
    <recommendedName>
        <fullName evidence="2">NAD(+) diphosphatase</fullName>
        <ecNumber evidence="2">3.6.1.22</ecNumber>
    </recommendedName>
</protein>
<comment type="cofactor">
    <cofactor evidence="1">
        <name>Mg(2+)</name>
        <dbReference type="ChEBI" id="CHEBI:18420"/>
    </cofactor>
</comment>
<dbReference type="CDD" id="cd03429">
    <property type="entry name" value="NUDIX_NADH_pyrophosphatase_Nudt13"/>
    <property type="match status" value="1"/>
</dbReference>
<name>A0ABY4TFX4_9ACTN</name>
<dbReference type="InterPro" id="IPR015797">
    <property type="entry name" value="NUDIX_hydrolase-like_dom_sf"/>
</dbReference>
<dbReference type="Gene3D" id="3.90.79.20">
    <property type="match status" value="1"/>
</dbReference>
<dbReference type="InterPro" id="IPR050241">
    <property type="entry name" value="NAD-cap_RNA_hydrolase_NudC"/>
</dbReference>
<evidence type="ECO:0000256" key="3">
    <source>
        <dbReference type="ARBA" id="ARBA00022723"/>
    </source>
</evidence>
<dbReference type="NCBIfam" id="NF001299">
    <property type="entry name" value="PRK00241.1"/>
    <property type="match status" value="1"/>
</dbReference>
<dbReference type="GO" id="GO:0016787">
    <property type="term" value="F:hydrolase activity"/>
    <property type="evidence" value="ECO:0007669"/>
    <property type="project" value="UniProtKB-KW"/>
</dbReference>
<keyword evidence="3" id="KW-0479">Metal-binding</keyword>
<sequence length="311" mass="32975">MHYFGLELDRAGNRRADAAWVEDLAAGPGIRVVPLWRDRCLVRDGAPVSPGSVTSRKLLDAAPELVFLGLDGEVAVFAADLSGLSRDEALAMAGADAVQHVRALVPGLDRAEAGLLAYARGLTHWNRNQRFCGACGGSADSRDGGHLRVCADCGKLLFPRIEPAVIVLVESAGEPRHCLLGRHAGSGPEAFSTLAGFVEVGESLEDAVRREVFEEAGVVVEDVVYQGSQAWPFPAGLMVGFRARAASTATAVDGTEVVEARWFTSAELRDHVAAGHGYRPDSIGKFLIEGWLAEETCGNGSKETGRNASGR</sequence>
<dbReference type="InterPro" id="IPR015376">
    <property type="entry name" value="Znr_NADH_PPase"/>
</dbReference>
<dbReference type="Gene3D" id="3.90.79.10">
    <property type="entry name" value="Nucleoside Triphosphate Pyrophosphohydrolase"/>
    <property type="match status" value="1"/>
</dbReference>
<dbReference type="RefSeq" id="WP_010475885.1">
    <property type="nucleotide sequence ID" value="NZ_CP095474.1"/>
</dbReference>
<evidence type="ECO:0000313" key="9">
    <source>
        <dbReference type="Proteomes" id="UP001056383"/>
    </source>
</evidence>
<dbReference type="InterPro" id="IPR015375">
    <property type="entry name" value="NADH_PPase-like_N"/>
</dbReference>
<dbReference type="EC" id="3.6.1.22" evidence="2"/>
<evidence type="ECO:0000256" key="4">
    <source>
        <dbReference type="ARBA" id="ARBA00022801"/>
    </source>
</evidence>
<dbReference type="SUPFAM" id="SSF55811">
    <property type="entry name" value="Nudix"/>
    <property type="match status" value="1"/>
</dbReference>
<dbReference type="EMBL" id="CP095474">
    <property type="protein sequence ID" value="URN16673.1"/>
    <property type="molecule type" value="Genomic_DNA"/>
</dbReference>
<dbReference type="Pfam" id="PF09296">
    <property type="entry name" value="NUDIX-like"/>
    <property type="match status" value="1"/>
</dbReference>
<evidence type="ECO:0000256" key="5">
    <source>
        <dbReference type="ARBA" id="ARBA00022842"/>
    </source>
</evidence>
<keyword evidence="9" id="KW-1185">Reference proteome</keyword>
<proteinExistence type="predicted"/>
<gene>
    <name evidence="8" type="primary">nudC</name>
    <name evidence="8" type="ORF">MW084_12780</name>
</gene>
<dbReference type="PROSITE" id="PS00893">
    <property type="entry name" value="NUDIX_BOX"/>
    <property type="match status" value="1"/>
</dbReference>
<keyword evidence="5" id="KW-0460">Magnesium</keyword>
<accession>A0ABY4TFX4</accession>
<dbReference type="PROSITE" id="PS51462">
    <property type="entry name" value="NUDIX"/>
    <property type="match status" value="1"/>
</dbReference>
<dbReference type="Proteomes" id="UP001056383">
    <property type="component" value="Chromosome"/>
</dbReference>
<dbReference type="Pfam" id="PF09297">
    <property type="entry name" value="Zn_ribbon_NUD"/>
    <property type="match status" value="1"/>
</dbReference>
<dbReference type="InterPro" id="IPR020084">
    <property type="entry name" value="NUDIX_hydrolase_CS"/>
</dbReference>
<organism evidence="8 9">
    <name type="scientific">Streptomyces sudanensis</name>
    <dbReference type="NCBI Taxonomy" id="436397"/>
    <lineage>
        <taxon>Bacteria</taxon>
        <taxon>Bacillati</taxon>
        <taxon>Actinomycetota</taxon>
        <taxon>Actinomycetes</taxon>
        <taxon>Kitasatosporales</taxon>
        <taxon>Streptomycetaceae</taxon>
        <taxon>Streptomyces</taxon>
    </lineage>
</organism>
<evidence type="ECO:0000313" key="8">
    <source>
        <dbReference type="EMBL" id="URN16673.1"/>
    </source>
</evidence>
<evidence type="ECO:0000259" key="7">
    <source>
        <dbReference type="PROSITE" id="PS51462"/>
    </source>
</evidence>
<dbReference type="InterPro" id="IPR000086">
    <property type="entry name" value="NUDIX_hydrolase_dom"/>
</dbReference>
<evidence type="ECO:0000256" key="1">
    <source>
        <dbReference type="ARBA" id="ARBA00001946"/>
    </source>
</evidence>
<evidence type="ECO:0000256" key="2">
    <source>
        <dbReference type="ARBA" id="ARBA00012381"/>
    </source>
</evidence>
<dbReference type="Pfam" id="PF00293">
    <property type="entry name" value="NUDIX"/>
    <property type="match status" value="1"/>
</dbReference>
<keyword evidence="4 8" id="KW-0378">Hydrolase</keyword>